<sequence>MPSERLIEDLAAGLVPVRRRTASRDAMLLALLGAVELGLFLLMGAGRHDIMLAMLLPSFWWKLVSLALLALLGAATALRSFDPAASPRRGLRWIGCLAGLALLIGWAIDAGHGGGGDLARRLDWRHGVYCMFAMAVLSIPMLIGLGLLMRRGAPTDRAGSALAVGLAGAAWGAFVFVFQCPHDDPFYIAIWFGLGCGLVALAGRLLVSLVTRW</sequence>
<gene>
    <name evidence="2" type="ORF">PBT88_08055</name>
</gene>
<reference evidence="2 3" key="1">
    <citation type="submission" date="2022-12" db="EMBL/GenBank/DDBJ databases">
        <title>Sphingomonas abieness sp. nov., an endophytic bacterium isolated from Abies koreana.</title>
        <authorList>
            <person name="Jiang L."/>
            <person name="Lee J."/>
        </authorList>
    </citation>
    <scope>NUCLEOTIDE SEQUENCE [LARGE SCALE GENOMIC DNA]</scope>
    <source>
        <strain evidence="3">PAMB 00755</strain>
    </source>
</reference>
<dbReference type="EMBL" id="CP115174">
    <property type="protein sequence ID" value="WBO24050.1"/>
    <property type="molecule type" value="Genomic_DNA"/>
</dbReference>
<dbReference type="Pfam" id="PF06532">
    <property type="entry name" value="NrsF"/>
    <property type="match status" value="1"/>
</dbReference>
<keyword evidence="3" id="KW-1185">Reference proteome</keyword>
<evidence type="ECO:0000313" key="3">
    <source>
        <dbReference type="Proteomes" id="UP001210865"/>
    </source>
</evidence>
<feature type="transmembrane region" description="Helical" evidence="1">
    <location>
        <begin position="59"/>
        <end position="78"/>
    </location>
</feature>
<keyword evidence="1" id="KW-1133">Transmembrane helix</keyword>
<evidence type="ECO:0000256" key="1">
    <source>
        <dbReference type="SAM" id="Phobius"/>
    </source>
</evidence>
<organism evidence="2 3">
    <name type="scientific">Sphingomonas abietis</name>
    <dbReference type="NCBI Taxonomy" id="3012344"/>
    <lineage>
        <taxon>Bacteria</taxon>
        <taxon>Pseudomonadati</taxon>
        <taxon>Pseudomonadota</taxon>
        <taxon>Alphaproteobacteria</taxon>
        <taxon>Sphingomonadales</taxon>
        <taxon>Sphingomonadaceae</taxon>
        <taxon>Sphingomonas</taxon>
    </lineage>
</organism>
<feature type="transmembrane region" description="Helical" evidence="1">
    <location>
        <begin position="185"/>
        <end position="207"/>
    </location>
</feature>
<feature type="transmembrane region" description="Helical" evidence="1">
    <location>
        <begin position="128"/>
        <end position="149"/>
    </location>
</feature>
<feature type="transmembrane region" description="Helical" evidence="1">
    <location>
        <begin position="26"/>
        <end position="47"/>
    </location>
</feature>
<feature type="transmembrane region" description="Helical" evidence="1">
    <location>
        <begin position="161"/>
        <end position="179"/>
    </location>
</feature>
<dbReference type="InterPro" id="IPR009495">
    <property type="entry name" value="NrsF"/>
</dbReference>
<keyword evidence="1" id="KW-0812">Transmembrane</keyword>
<proteinExistence type="predicted"/>
<name>A0ABY7NSX2_9SPHN</name>
<dbReference type="Proteomes" id="UP001210865">
    <property type="component" value="Chromosome"/>
</dbReference>
<dbReference type="RefSeq" id="WP_270078679.1">
    <property type="nucleotide sequence ID" value="NZ_CP115174.1"/>
</dbReference>
<accession>A0ABY7NSX2</accession>
<feature type="transmembrane region" description="Helical" evidence="1">
    <location>
        <begin position="90"/>
        <end position="108"/>
    </location>
</feature>
<protein>
    <submittedName>
        <fullName evidence="2">DUF1109 domain-containing protein</fullName>
    </submittedName>
</protein>
<evidence type="ECO:0000313" key="2">
    <source>
        <dbReference type="EMBL" id="WBO24050.1"/>
    </source>
</evidence>
<keyword evidence="1" id="KW-0472">Membrane</keyword>